<reference evidence="1 2" key="1">
    <citation type="submission" date="2016-03" db="EMBL/GenBank/DDBJ databases">
        <title>Whole genome sequencing of Grifola frondosa 9006-11.</title>
        <authorList>
            <person name="Min B."/>
            <person name="Park H."/>
            <person name="Kim J.-G."/>
            <person name="Cho H."/>
            <person name="Oh Y.-L."/>
            <person name="Kong W.-S."/>
            <person name="Choi I.-G."/>
        </authorList>
    </citation>
    <scope>NUCLEOTIDE SEQUENCE [LARGE SCALE GENOMIC DNA]</scope>
    <source>
        <strain evidence="1 2">9006-11</strain>
    </source>
</reference>
<proteinExistence type="predicted"/>
<evidence type="ECO:0000313" key="1">
    <source>
        <dbReference type="EMBL" id="OBZ65903.1"/>
    </source>
</evidence>
<gene>
    <name evidence="1" type="ORF">A0H81_14111</name>
</gene>
<accession>A0A1C7LMD5</accession>
<dbReference type="EMBL" id="LUGG01000038">
    <property type="protein sequence ID" value="OBZ65903.1"/>
    <property type="molecule type" value="Genomic_DNA"/>
</dbReference>
<name>A0A1C7LMD5_GRIFR</name>
<keyword evidence="2" id="KW-1185">Reference proteome</keyword>
<protein>
    <submittedName>
        <fullName evidence="1">Uncharacterized protein</fullName>
    </submittedName>
</protein>
<dbReference type="Proteomes" id="UP000092993">
    <property type="component" value="Unassembled WGS sequence"/>
</dbReference>
<evidence type="ECO:0000313" key="2">
    <source>
        <dbReference type="Proteomes" id="UP000092993"/>
    </source>
</evidence>
<organism evidence="1 2">
    <name type="scientific">Grifola frondosa</name>
    <name type="common">Maitake</name>
    <name type="synonym">Polyporus frondosus</name>
    <dbReference type="NCBI Taxonomy" id="5627"/>
    <lineage>
        <taxon>Eukaryota</taxon>
        <taxon>Fungi</taxon>
        <taxon>Dikarya</taxon>
        <taxon>Basidiomycota</taxon>
        <taxon>Agaricomycotina</taxon>
        <taxon>Agaricomycetes</taxon>
        <taxon>Polyporales</taxon>
        <taxon>Grifolaceae</taxon>
        <taxon>Grifola</taxon>
    </lineage>
</organism>
<dbReference type="AlphaFoldDB" id="A0A1C7LMD5"/>
<comment type="caution">
    <text evidence="1">The sequence shown here is derived from an EMBL/GenBank/DDBJ whole genome shotgun (WGS) entry which is preliminary data.</text>
</comment>
<sequence length="150" mass="17164">MNDGVMLNASLLYLVPGDLIHRIYHRQNRRLNVCDYGKVRLGTPYFADRSGRKDGRQRLVQNLYILAQAYAMIMSLIKGDFHPLRSGCLLCGACWVASLRPGNECCMRRFRALLSNISAIWILRQPQKPCNAETKVRLWPRLGALYKPDA</sequence>